<dbReference type="Proteomes" id="UP000317663">
    <property type="component" value="Unassembled WGS sequence"/>
</dbReference>
<evidence type="ECO:0000313" key="2">
    <source>
        <dbReference type="Proteomes" id="UP000317663"/>
    </source>
</evidence>
<dbReference type="AlphaFoldDB" id="A0A502GE53"/>
<accession>A0A502GE53</accession>
<proteinExistence type="predicted"/>
<protein>
    <submittedName>
        <fullName evidence="1">Uncharacterized protein</fullName>
    </submittedName>
</protein>
<organism evidence="1 2">
    <name type="scientific">Ewingella americana</name>
    <dbReference type="NCBI Taxonomy" id="41202"/>
    <lineage>
        <taxon>Bacteria</taxon>
        <taxon>Pseudomonadati</taxon>
        <taxon>Pseudomonadota</taxon>
        <taxon>Gammaproteobacteria</taxon>
        <taxon>Enterobacterales</taxon>
        <taxon>Yersiniaceae</taxon>
        <taxon>Ewingella</taxon>
    </lineage>
</organism>
<name>A0A502GE53_9GAMM</name>
<reference evidence="1 2" key="1">
    <citation type="journal article" date="2019" name="Environ. Microbiol.">
        <title>Species interactions and distinct microbial communities in high Arctic permafrost affected cryosols are associated with the CH4 and CO2 gas fluxes.</title>
        <authorList>
            <person name="Altshuler I."/>
            <person name="Hamel J."/>
            <person name="Turney S."/>
            <person name="Magnuson E."/>
            <person name="Levesque R."/>
            <person name="Greer C."/>
            <person name="Whyte L.G."/>
        </authorList>
    </citation>
    <scope>NUCLEOTIDE SEQUENCE [LARGE SCALE GENOMIC DNA]</scope>
    <source>
        <strain evidence="1 2">E4</strain>
    </source>
</reference>
<evidence type="ECO:0000313" key="1">
    <source>
        <dbReference type="EMBL" id="TPG60021.1"/>
    </source>
</evidence>
<sequence length="200" mass="22489">MFIHDNKKLVEGASFPFSENFISVLNSQLASAAFRYAFDFDGVLTIISEERRQLQKMGDGETYSSPEQFIKDGISPVGIMAINLSWSEPIAIITNREASKDKILASFDWLIRHGACMANIFMVMRQEGVSHTKAERKYEVLSQLKIKNFYLDDKESTVIQIQTKCPDVNAYFYSSQESPDVLLEKSLHAMAKASGKAATL</sequence>
<dbReference type="RefSeq" id="WP_140473749.1">
    <property type="nucleotide sequence ID" value="NZ_RCZD01000008.1"/>
</dbReference>
<dbReference type="EMBL" id="RCZD01000008">
    <property type="protein sequence ID" value="TPG60021.1"/>
    <property type="molecule type" value="Genomic_DNA"/>
</dbReference>
<gene>
    <name evidence="1" type="ORF">EAH77_15755</name>
</gene>
<comment type="caution">
    <text evidence="1">The sequence shown here is derived from an EMBL/GenBank/DDBJ whole genome shotgun (WGS) entry which is preliminary data.</text>
</comment>
<keyword evidence="2" id="KW-1185">Reference proteome</keyword>